<dbReference type="GO" id="GO:0005506">
    <property type="term" value="F:iron ion binding"/>
    <property type="evidence" value="ECO:0007669"/>
    <property type="project" value="UniProtKB-UniRule"/>
</dbReference>
<feature type="domain" description="JmjC" evidence="5">
    <location>
        <begin position="150"/>
        <end position="289"/>
    </location>
</feature>
<accession>A0A813KRP7</accession>
<keyword evidence="1 3" id="KW-0479">Metal-binding</keyword>
<evidence type="ECO:0000313" key="6">
    <source>
        <dbReference type="EMBL" id="CAE8711314.1"/>
    </source>
</evidence>
<evidence type="ECO:0000256" key="3">
    <source>
        <dbReference type="RuleBase" id="RU366061"/>
    </source>
</evidence>
<dbReference type="Proteomes" id="UP000626109">
    <property type="component" value="Unassembled WGS sequence"/>
</dbReference>
<feature type="region of interest" description="Disordered" evidence="4">
    <location>
        <begin position="1"/>
        <end position="27"/>
    </location>
</feature>
<dbReference type="InterPro" id="IPR039994">
    <property type="entry name" value="NO66-like"/>
</dbReference>
<gene>
    <name evidence="6" type="ORF">PGLA2088_LOCUS36405</name>
</gene>
<proteinExistence type="inferred from homology"/>
<comment type="caution">
    <text evidence="6">The sequence shown here is derived from an EMBL/GenBank/DDBJ whole genome shotgun (WGS) entry which is preliminary data.</text>
</comment>
<comment type="similarity">
    <text evidence="3">Belongs to the ROX family.</text>
</comment>
<evidence type="ECO:0000256" key="4">
    <source>
        <dbReference type="SAM" id="MobiDB-lite"/>
    </source>
</evidence>
<organism evidence="6 7">
    <name type="scientific">Polarella glacialis</name>
    <name type="common">Dinoflagellate</name>
    <dbReference type="NCBI Taxonomy" id="89957"/>
    <lineage>
        <taxon>Eukaryota</taxon>
        <taxon>Sar</taxon>
        <taxon>Alveolata</taxon>
        <taxon>Dinophyceae</taxon>
        <taxon>Suessiales</taxon>
        <taxon>Suessiaceae</taxon>
        <taxon>Polarella</taxon>
    </lineage>
</organism>
<evidence type="ECO:0000256" key="2">
    <source>
        <dbReference type="ARBA" id="ARBA00023004"/>
    </source>
</evidence>
<evidence type="ECO:0000256" key="1">
    <source>
        <dbReference type="ARBA" id="ARBA00022723"/>
    </source>
</evidence>
<dbReference type="Gene3D" id="2.60.120.650">
    <property type="entry name" value="Cupin"/>
    <property type="match status" value="1"/>
</dbReference>
<keyword evidence="3" id="KW-0560">Oxidoreductase</keyword>
<keyword evidence="2 3" id="KW-0408">Iron</keyword>
<dbReference type="EMBL" id="CAJNNW010032147">
    <property type="protein sequence ID" value="CAE8711314.1"/>
    <property type="molecule type" value="Genomic_DNA"/>
</dbReference>
<evidence type="ECO:0000259" key="5">
    <source>
        <dbReference type="PROSITE" id="PS51184"/>
    </source>
</evidence>
<dbReference type="EC" id="1.14.11.-" evidence="3"/>
<feature type="non-terminal residue" evidence="6">
    <location>
        <position position="1"/>
    </location>
</feature>
<dbReference type="Pfam" id="PF08007">
    <property type="entry name" value="JmjC_2"/>
    <property type="match status" value="1"/>
</dbReference>
<dbReference type="PROSITE" id="PS51184">
    <property type="entry name" value="JMJC"/>
    <property type="match status" value="1"/>
</dbReference>
<dbReference type="SUPFAM" id="SSF51197">
    <property type="entry name" value="Clavaminate synthase-like"/>
    <property type="match status" value="1"/>
</dbReference>
<sequence>MAGCRSFSPAGWAQRLPPRRPSLPPKGRSVASALLLAATAASVARSQSKGGSRRRGSARSLLSELGLELPEGFFRGTFEHRWSFLPGPSQAKEIFQKIWGLRMVLAYAAAEGFKAFERGIPRPAADPESRGDARAVRAARRALRKNLSLVQNHVHRSHAPLARYMRKASAFFGLPGGMNSYTTPAGTTGFGYHFDPSDAFILQVSGTKTWELCNRRLTDPFGFANLTYNQVPAGDLDVLNCTNVVLSEGDALYLPIGQVHRATASDATSVHLTMSLNRQFCSSAALLLNVAEQINPSKEVGFAQPSFVKWLHRTAADPGFRLAELHDVPPALLCQESAATRGRGARSSAACAASRGFLDERVLGEEVHVSEEDWPPPAPTPLPKALLRRCEE</sequence>
<comment type="cofactor">
    <cofactor evidence="3">
        <name>Fe(2+)</name>
        <dbReference type="ChEBI" id="CHEBI:29033"/>
    </cofactor>
    <text evidence="3">Binds 1 Fe(2+) ion per subunit.</text>
</comment>
<dbReference type="GO" id="GO:0016706">
    <property type="term" value="F:2-oxoglutarate-dependent dioxygenase activity"/>
    <property type="evidence" value="ECO:0007669"/>
    <property type="project" value="UniProtKB-UniRule"/>
</dbReference>
<keyword evidence="3" id="KW-0805">Transcription regulation</keyword>
<comment type="function">
    <text evidence="3">Oxygenase that can act as both a histone lysine demethylase and a ribosomal histidine hydroxylase.</text>
</comment>
<dbReference type="AlphaFoldDB" id="A0A813KRP7"/>
<keyword evidence="3" id="KW-0223">Dioxygenase</keyword>
<dbReference type="PANTHER" id="PTHR13096">
    <property type="entry name" value="MINA53 MYC INDUCED NUCLEAR ANTIGEN"/>
    <property type="match status" value="1"/>
</dbReference>
<dbReference type="PANTHER" id="PTHR13096:SF8">
    <property type="entry name" value="RIBOSOMAL OXYGENASE 1"/>
    <property type="match status" value="1"/>
</dbReference>
<comment type="subcellular location">
    <subcellularLocation>
        <location evidence="3">Nucleus</location>
    </subcellularLocation>
</comment>
<reference evidence="6" key="1">
    <citation type="submission" date="2021-02" db="EMBL/GenBank/DDBJ databases">
        <authorList>
            <person name="Dougan E. K."/>
            <person name="Rhodes N."/>
            <person name="Thang M."/>
            <person name="Chan C."/>
        </authorList>
    </citation>
    <scope>NUCLEOTIDE SEQUENCE</scope>
</reference>
<keyword evidence="3" id="KW-0804">Transcription</keyword>
<keyword evidence="3" id="KW-0539">Nucleus</keyword>
<protein>
    <recommendedName>
        <fullName evidence="3">Bifunctional lysine-specific demethylase and histidyl-hydroxylase</fullName>
        <ecNumber evidence="3">1.14.11.-</ecNumber>
    </recommendedName>
</protein>
<evidence type="ECO:0000313" key="7">
    <source>
        <dbReference type="Proteomes" id="UP000626109"/>
    </source>
</evidence>
<dbReference type="GO" id="GO:0005634">
    <property type="term" value="C:nucleus"/>
    <property type="evidence" value="ECO:0007669"/>
    <property type="project" value="UniProtKB-SubCell"/>
</dbReference>
<dbReference type="InterPro" id="IPR003347">
    <property type="entry name" value="JmjC_dom"/>
</dbReference>
<name>A0A813KRP7_POLGL</name>